<gene>
    <name evidence="1" type="ORF">HCN58_02170</name>
</gene>
<dbReference type="EMBL" id="JAAVLX010000001">
    <property type="protein sequence ID" value="NOJ38429.1"/>
    <property type="molecule type" value="Genomic_DNA"/>
</dbReference>
<dbReference type="Proteomes" id="UP000544122">
    <property type="component" value="Unassembled WGS sequence"/>
</dbReference>
<dbReference type="InterPro" id="IPR025737">
    <property type="entry name" value="FApF"/>
</dbReference>
<dbReference type="RefSeq" id="WP_171577717.1">
    <property type="nucleotide sequence ID" value="NZ_JAAVLX010000001.1"/>
</dbReference>
<dbReference type="AlphaFoldDB" id="A0A7Y4LTY3"/>
<protein>
    <submittedName>
        <fullName evidence="1">Phenol degradation protein meta</fullName>
    </submittedName>
</protein>
<reference evidence="1 2" key="1">
    <citation type="submission" date="2020-03" db="EMBL/GenBank/DDBJ databases">
        <title>Bradyrhizobium diversity isolated from nodules of Indigofera sp.</title>
        <authorList>
            <person name="Klepa M."/>
            <person name="Helene L."/>
            <person name="Hungria M."/>
        </authorList>
    </citation>
    <scope>NUCLEOTIDE SEQUENCE [LARGE SCALE GENOMIC DNA]</scope>
    <source>
        <strain evidence="1 2">WSM 1791</strain>
    </source>
</reference>
<organism evidence="1 2">
    <name type="scientific">Bradyrhizobium australiense</name>
    <dbReference type="NCBI Taxonomy" id="2721161"/>
    <lineage>
        <taxon>Bacteria</taxon>
        <taxon>Pseudomonadati</taxon>
        <taxon>Pseudomonadota</taxon>
        <taxon>Alphaproteobacteria</taxon>
        <taxon>Hyphomicrobiales</taxon>
        <taxon>Nitrobacteraceae</taxon>
        <taxon>Bradyrhizobium</taxon>
    </lineage>
</organism>
<proteinExistence type="predicted"/>
<dbReference type="Pfam" id="PF13557">
    <property type="entry name" value="Phenol_MetA_deg"/>
    <property type="match status" value="1"/>
</dbReference>
<comment type="caution">
    <text evidence="1">The sequence shown here is derived from an EMBL/GenBank/DDBJ whole genome shotgun (WGS) entry which is preliminary data.</text>
</comment>
<evidence type="ECO:0000313" key="1">
    <source>
        <dbReference type="EMBL" id="NOJ38429.1"/>
    </source>
</evidence>
<accession>A0A7Y4LTY3</accession>
<sequence length="337" mass="35443">MIVVMAVLGSIDPASADEDGISFWLPGTFGSLAAVPTVPGLSAVSTYYHTSVTAGANVSAAREITIGQFTPSVTANLAANLKATGDLLLLTPTYTFATPVLGGQAAVSMTGVFGRTSTSINGTLTAMVGPFTFMRSISNSDELTSVGDLYPMATLKWNQGVNNFMVYARGDIPVGAYDASRLSNVGIGHGAIDAGAGYTYFDPTKGHELSAVAGFTYNFKNPTTDYQSGVDFHLDWGASQFLSKQVHVGLVGYLYEQVGCDSGGGDRIGCFRSRVAAAGPQIGYIFPVGEMQGYLNLKGYYEFAADNRPQGWNVWLSFVISPPTPGAPPSRAPAVYK</sequence>
<name>A0A7Y4LTY3_9BRAD</name>
<evidence type="ECO:0000313" key="2">
    <source>
        <dbReference type="Proteomes" id="UP000544122"/>
    </source>
</evidence>
<keyword evidence="2" id="KW-1185">Reference proteome</keyword>